<name>A0A2K3N571_TRIPR</name>
<dbReference type="PANTHER" id="PTHR23336">
    <property type="entry name" value="ZINC FINGER CW-TYPE COILED-COIL DOMAIN PROTEIN 3"/>
    <property type="match status" value="1"/>
</dbReference>
<dbReference type="GO" id="GO:0016887">
    <property type="term" value="F:ATP hydrolysis activity"/>
    <property type="evidence" value="ECO:0007669"/>
    <property type="project" value="InterPro"/>
</dbReference>
<dbReference type="Pfam" id="PF13589">
    <property type="entry name" value="HATPase_c_3"/>
    <property type="match status" value="1"/>
</dbReference>
<dbReference type="GO" id="GO:0005634">
    <property type="term" value="C:nucleus"/>
    <property type="evidence" value="ECO:0007669"/>
    <property type="project" value="TreeGrafter"/>
</dbReference>
<dbReference type="PANTHER" id="PTHR23336:SF44">
    <property type="entry name" value="PROTEIN MICRORCHIDIA 6"/>
    <property type="match status" value="1"/>
</dbReference>
<reference evidence="2 3" key="1">
    <citation type="journal article" date="2014" name="Am. J. Bot.">
        <title>Genome assembly and annotation for red clover (Trifolium pratense; Fabaceae).</title>
        <authorList>
            <person name="Istvanek J."/>
            <person name="Jaros M."/>
            <person name="Krenek A."/>
            <person name="Repkova J."/>
        </authorList>
    </citation>
    <scope>NUCLEOTIDE SEQUENCE [LARGE SCALE GENOMIC DNA]</scope>
    <source>
        <strain evidence="3">cv. Tatra</strain>
        <tissue evidence="2">Young leaves</tissue>
    </source>
</reference>
<reference evidence="2 3" key="2">
    <citation type="journal article" date="2017" name="Front. Plant Sci.">
        <title>Gene Classification and Mining of Molecular Markers Useful in Red Clover (Trifolium pratense) Breeding.</title>
        <authorList>
            <person name="Istvanek J."/>
            <person name="Dluhosova J."/>
            <person name="Dluhos P."/>
            <person name="Patkova L."/>
            <person name="Nedelnik J."/>
            <person name="Repkova J."/>
        </authorList>
    </citation>
    <scope>NUCLEOTIDE SEQUENCE [LARGE SCALE GENOMIC DNA]</scope>
    <source>
        <strain evidence="3">cv. Tatra</strain>
        <tissue evidence="2">Young leaves</tissue>
    </source>
</reference>
<evidence type="ECO:0000313" key="3">
    <source>
        <dbReference type="Proteomes" id="UP000236291"/>
    </source>
</evidence>
<feature type="compositionally biased region" description="Low complexity" evidence="1">
    <location>
        <begin position="61"/>
        <end position="72"/>
    </location>
</feature>
<dbReference type="STRING" id="57577.A0A2K3N571"/>
<dbReference type="Proteomes" id="UP000236291">
    <property type="component" value="Unassembled WGS sequence"/>
</dbReference>
<protein>
    <submittedName>
        <fullName evidence="2">MORC family CW-type zinc finger protein 3-like</fullName>
    </submittedName>
</protein>
<evidence type="ECO:0000256" key="1">
    <source>
        <dbReference type="SAM" id="MobiDB-lite"/>
    </source>
</evidence>
<proteinExistence type="predicted"/>
<feature type="region of interest" description="Disordered" evidence="1">
    <location>
        <begin position="47"/>
        <end position="79"/>
    </location>
</feature>
<comment type="caution">
    <text evidence="2">The sequence shown here is derived from an EMBL/GenBank/DDBJ whole genome shotgun (WGS) entry which is preliminary data.</text>
</comment>
<dbReference type="AlphaFoldDB" id="A0A2K3N571"/>
<dbReference type="EMBL" id="ASHM01016335">
    <property type="protein sequence ID" value="PNX98144.1"/>
    <property type="molecule type" value="Genomic_DNA"/>
</dbReference>
<accession>A0A2K3N571</accession>
<dbReference type="InterPro" id="IPR045261">
    <property type="entry name" value="MORC_ATPase"/>
</dbReference>
<dbReference type="InterPro" id="IPR036890">
    <property type="entry name" value="HATPase_C_sf"/>
</dbReference>
<sequence length="293" mass="32004">MGSVEIIDLLSSDDESEKVAPVAIVKLEPEYVTGAEKRCLTSVRRLAKHKKSSQRQHEANENVSYNSNSSSVLEQGPSPVHDTGISYASSICEAPLSRQFWKAGNYDDGVGSQITIQGGKNNYLHVHPMFLHSNATSHKWAFGALAELLDNAVDEIQNGATFVSVDKISNPRDGSPALLIHGMLLLELLDIDDGGGMDPEAMRRCMSFGFSDKNSKLSIGQYGNGFKTSSMRLGADAIVFSRHLNNGLYKIRELPATGPLGSCSRCLILSVRVRIEKSQLDEIWPKYVFLSGS</sequence>
<gene>
    <name evidence="2" type="ORF">L195_g021386</name>
</gene>
<evidence type="ECO:0000313" key="2">
    <source>
        <dbReference type="EMBL" id="PNX98144.1"/>
    </source>
</evidence>
<organism evidence="2 3">
    <name type="scientific">Trifolium pratense</name>
    <name type="common">Red clover</name>
    <dbReference type="NCBI Taxonomy" id="57577"/>
    <lineage>
        <taxon>Eukaryota</taxon>
        <taxon>Viridiplantae</taxon>
        <taxon>Streptophyta</taxon>
        <taxon>Embryophyta</taxon>
        <taxon>Tracheophyta</taxon>
        <taxon>Spermatophyta</taxon>
        <taxon>Magnoliopsida</taxon>
        <taxon>eudicotyledons</taxon>
        <taxon>Gunneridae</taxon>
        <taxon>Pentapetalae</taxon>
        <taxon>rosids</taxon>
        <taxon>fabids</taxon>
        <taxon>Fabales</taxon>
        <taxon>Fabaceae</taxon>
        <taxon>Papilionoideae</taxon>
        <taxon>50 kb inversion clade</taxon>
        <taxon>NPAAA clade</taxon>
        <taxon>Hologalegina</taxon>
        <taxon>IRL clade</taxon>
        <taxon>Trifolieae</taxon>
        <taxon>Trifolium</taxon>
    </lineage>
</organism>
<dbReference type="SUPFAM" id="SSF55874">
    <property type="entry name" value="ATPase domain of HSP90 chaperone/DNA topoisomerase II/histidine kinase"/>
    <property type="match status" value="1"/>
</dbReference>
<dbReference type="Gene3D" id="3.30.565.10">
    <property type="entry name" value="Histidine kinase-like ATPase, C-terminal domain"/>
    <property type="match status" value="1"/>
</dbReference>